<protein>
    <submittedName>
        <fullName evidence="2">Uncharacterized protein</fullName>
    </submittedName>
</protein>
<feature type="region of interest" description="Disordered" evidence="1">
    <location>
        <begin position="1"/>
        <end position="24"/>
    </location>
</feature>
<proteinExistence type="predicted"/>
<dbReference type="AlphaFoldDB" id="A0A0L0FBY2"/>
<feature type="compositionally biased region" description="Basic residues" evidence="1">
    <location>
        <begin position="1"/>
        <end position="18"/>
    </location>
</feature>
<name>A0A0L0FBY2_9EUKA</name>
<feature type="compositionally biased region" description="Basic and acidic residues" evidence="1">
    <location>
        <begin position="59"/>
        <end position="90"/>
    </location>
</feature>
<sequence>MVKKGMGKGKAKKPKAVKKPMDGLSADMYDEIDAFHNSKNRVMLNGAGTDESDDAYDVDENKDVLDIHESSSDSDNDSDKESNNWKRRADEEGDDSESDGGRFGEEIPIEALKNWGRKKKIYY</sequence>
<dbReference type="GeneID" id="25913676"/>
<evidence type="ECO:0000313" key="3">
    <source>
        <dbReference type="Proteomes" id="UP000054560"/>
    </source>
</evidence>
<dbReference type="Proteomes" id="UP000054560">
    <property type="component" value="Unassembled WGS sequence"/>
</dbReference>
<dbReference type="EMBL" id="KQ244568">
    <property type="protein sequence ID" value="KNC74277.1"/>
    <property type="molecule type" value="Genomic_DNA"/>
</dbReference>
<accession>A0A0L0FBY2</accession>
<feature type="non-terminal residue" evidence="2">
    <location>
        <position position="123"/>
    </location>
</feature>
<evidence type="ECO:0000313" key="2">
    <source>
        <dbReference type="EMBL" id="KNC74277.1"/>
    </source>
</evidence>
<feature type="region of interest" description="Disordered" evidence="1">
    <location>
        <begin position="37"/>
        <end position="108"/>
    </location>
</feature>
<organism evidence="2 3">
    <name type="scientific">Sphaeroforma arctica JP610</name>
    <dbReference type="NCBI Taxonomy" id="667725"/>
    <lineage>
        <taxon>Eukaryota</taxon>
        <taxon>Ichthyosporea</taxon>
        <taxon>Ichthyophonida</taxon>
        <taxon>Sphaeroforma</taxon>
    </lineage>
</organism>
<dbReference type="RefSeq" id="XP_014148179.1">
    <property type="nucleotide sequence ID" value="XM_014292704.1"/>
</dbReference>
<reference evidence="2 3" key="1">
    <citation type="submission" date="2011-02" db="EMBL/GenBank/DDBJ databases">
        <title>The Genome Sequence of Sphaeroforma arctica JP610.</title>
        <authorList>
            <consortium name="The Broad Institute Genome Sequencing Platform"/>
            <person name="Russ C."/>
            <person name="Cuomo C."/>
            <person name="Young S.K."/>
            <person name="Zeng Q."/>
            <person name="Gargeya S."/>
            <person name="Alvarado L."/>
            <person name="Berlin A."/>
            <person name="Chapman S.B."/>
            <person name="Chen Z."/>
            <person name="Freedman E."/>
            <person name="Gellesch M."/>
            <person name="Goldberg J."/>
            <person name="Griggs A."/>
            <person name="Gujja S."/>
            <person name="Heilman E."/>
            <person name="Heiman D."/>
            <person name="Howarth C."/>
            <person name="Mehta T."/>
            <person name="Neiman D."/>
            <person name="Pearson M."/>
            <person name="Roberts A."/>
            <person name="Saif S."/>
            <person name="Shea T."/>
            <person name="Shenoy N."/>
            <person name="Sisk P."/>
            <person name="Stolte C."/>
            <person name="Sykes S."/>
            <person name="White J."/>
            <person name="Yandava C."/>
            <person name="Burger G."/>
            <person name="Gray M.W."/>
            <person name="Holland P.W.H."/>
            <person name="King N."/>
            <person name="Lang F.B.F."/>
            <person name="Roger A.J."/>
            <person name="Ruiz-Trillo I."/>
            <person name="Haas B."/>
            <person name="Nusbaum C."/>
            <person name="Birren B."/>
        </authorList>
    </citation>
    <scope>NUCLEOTIDE SEQUENCE [LARGE SCALE GENOMIC DNA]</scope>
    <source>
        <strain evidence="2 3">JP610</strain>
    </source>
</reference>
<evidence type="ECO:0000256" key="1">
    <source>
        <dbReference type="SAM" id="MobiDB-lite"/>
    </source>
</evidence>
<gene>
    <name evidence="2" type="ORF">SARC_13172</name>
</gene>
<keyword evidence="3" id="KW-1185">Reference proteome</keyword>